<dbReference type="EMBL" id="CAJOBH010079379">
    <property type="protein sequence ID" value="CAF4509725.1"/>
    <property type="molecule type" value="Genomic_DNA"/>
</dbReference>
<comment type="caution">
    <text evidence="3">The sequence shown here is derived from an EMBL/GenBank/DDBJ whole genome shotgun (WGS) entry which is preliminary data.</text>
</comment>
<evidence type="ECO:0000313" key="1">
    <source>
        <dbReference type="EMBL" id="CAF4509725.1"/>
    </source>
</evidence>
<feature type="non-terminal residue" evidence="3">
    <location>
        <position position="60"/>
    </location>
</feature>
<dbReference type="Proteomes" id="UP000681967">
    <property type="component" value="Unassembled WGS sequence"/>
</dbReference>
<sequence length="60" mass="6568">MKEAEFRFDSLSAHMNSLKTNIAFAAEDCTAVIKKISYDSFTNSFVGLVPPLNDGIPTTL</sequence>
<dbReference type="AlphaFoldDB" id="A0A8S3BP62"/>
<dbReference type="EMBL" id="CAJOBI010113012">
    <property type="protein sequence ID" value="CAF4641984.1"/>
    <property type="molecule type" value="Genomic_DNA"/>
</dbReference>
<gene>
    <name evidence="1" type="ORF">BYL167_LOCUS36409</name>
    <name evidence="3" type="ORF">GIL414_LOCUS48797</name>
    <name evidence="2" type="ORF">SMN809_LOCUS40728</name>
</gene>
<dbReference type="Proteomes" id="UP000676336">
    <property type="component" value="Unassembled WGS sequence"/>
</dbReference>
<organism evidence="3 4">
    <name type="scientific">Rotaria magnacalcarata</name>
    <dbReference type="NCBI Taxonomy" id="392030"/>
    <lineage>
        <taxon>Eukaryota</taxon>
        <taxon>Metazoa</taxon>
        <taxon>Spiralia</taxon>
        <taxon>Gnathifera</taxon>
        <taxon>Rotifera</taxon>
        <taxon>Eurotatoria</taxon>
        <taxon>Bdelloidea</taxon>
        <taxon>Philodinida</taxon>
        <taxon>Philodinidae</taxon>
        <taxon>Rotaria</taxon>
    </lineage>
</organism>
<dbReference type="Proteomes" id="UP000681720">
    <property type="component" value="Unassembled WGS sequence"/>
</dbReference>
<reference evidence="3" key="1">
    <citation type="submission" date="2021-02" db="EMBL/GenBank/DDBJ databases">
        <authorList>
            <person name="Nowell W R."/>
        </authorList>
    </citation>
    <scope>NUCLEOTIDE SEQUENCE</scope>
</reference>
<evidence type="ECO:0000313" key="4">
    <source>
        <dbReference type="Proteomes" id="UP000681720"/>
    </source>
</evidence>
<protein>
    <submittedName>
        <fullName evidence="3">Uncharacterized protein</fullName>
    </submittedName>
</protein>
<dbReference type="EMBL" id="CAJOBJ010159037">
    <property type="protein sequence ID" value="CAF4838436.1"/>
    <property type="molecule type" value="Genomic_DNA"/>
</dbReference>
<name>A0A8S3BP62_9BILA</name>
<evidence type="ECO:0000313" key="2">
    <source>
        <dbReference type="EMBL" id="CAF4641984.1"/>
    </source>
</evidence>
<evidence type="ECO:0000313" key="3">
    <source>
        <dbReference type="EMBL" id="CAF4838436.1"/>
    </source>
</evidence>
<accession>A0A8S3BP62</accession>
<proteinExistence type="predicted"/>